<name>A0A3M9N8N5_9BACT</name>
<evidence type="ECO:0000313" key="3">
    <source>
        <dbReference type="Proteomes" id="UP000267223"/>
    </source>
</evidence>
<evidence type="ECO:0000313" key="2">
    <source>
        <dbReference type="EMBL" id="RNI34180.1"/>
    </source>
</evidence>
<dbReference type="EMBL" id="RJJR01000014">
    <property type="protein sequence ID" value="RNI34180.1"/>
    <property type="molecule type" value="Genomic_DNA"/>
</dbReference>
<gene>
    <name evidence="2" type="ORF">EFY79_15865</name>
</gene>
<reference evidence="2 3" key="1">
    <citation type="submission" date="2018-11" db="EMBL/GenBank/DDBJ databases">
        <title>Draft genome sequence of Ferruginibacter sp. BO-59.</title>
        <authorList>
            <person name="Im W.T."/>
        </authorList>
    </citation>
    <scope>NUCLEOTIDE SEQUENCE [LARGE SCALE GENOMIC DNA]</scope>
    <source>
        <strain evidence="2 3">BO-59</strain>
    </source>
</reference>
<feature type="region of interest" description="Disordered" evidence="1">
    <location>
        <begin position="53"/>
        <end position="83"/>
    </location>
</feature>
<protein>
    <submittedName>
        <fullName evidence="2">Uncharacterized protein</fullName>
    </submittedName>
</protein>
<dbReference type="AlphaFoldDB" id="A0A3M9N8N5"/>
<dbReference type="Proteomes" id="UP000267223">
    <property type="component" value="Unassembled WGS sequence"/>
</dbReference>
<proteinExistence type="predicted"/>
<keyword evidence="3" id="KW-1185">Reference proteome</keyword>
<evidence type="ECO:0000256" key="1">
    <source>
        <dbReference type="SAM" id="MobiDB-lite"/>
    </source>
</evidence>
<organism evidence="2 3">
    <name type="scientific">Hanamia caeni</name>
    <dbReference type="NCBI Taxonomy" id="2294116"/>
    <lineage>
        <taxon>Bacteria</taxon>
        <taxon>Pseudomonadati</taxon>
        <taxon>Bacteroidota</taxon>
        <taxon>Chitinophagia</taxon>
        <taxon>Chitinophagales</taxon>
        <taxon>Chitinophagaceae</taxon>
        <taxon>Hanamia</taxon>
    </lineage>
</organism>
<accession>A0A3M9N8N5</accession>
<comment type="caution">
    <text evidence="2">The sequence shown here is derived from an EMBL/GenBank/DDBJ whole genome shotgun (WGS) entry which is preliminary data.</text>
</comment>
<sequence length="83" mass="9503">MKRQSKKRYIKNLKKNWMKVFRICAIVALTLFFASCRPNGSALDHDIMRGTPTKADTVLPAKHHVNPDTSKKEAENLPAVLRR</sequence>
<feature type="compositionally biased region" description="Basic and acidic residues" evidence="1">
    <location>
        <begin position="65"/>
        <end position="75"/>
    </location>
</feature>